<dbReference type="InterPro" id="IPR006230">
    <property type="entry name" value="MutL"/>
</dbReference>
<dbReference type="EMBL" id="LOED01000001">
    <property type="protein sequence ID" value="KXG78693.1"/>
    <property type="molecule type" value="Genomic_DNA"/>
</dbReference>
<dbReference type="OrthoDB" id="9769453at2"/>
<dbReference type="InParanoid" id="A0A140LDR8"/>
<dbReference type="STRING" id="520764.AN618_00310"/>
<dbReference type="NCBIfam" id="NF040744">
    <property type="entry name" value="ornith_Or-4"/>
    <property type="match status" value="1"/>
</dbReference>
<dbReference type="RefSeq" id="WP_066350566.1">
    <property type="nucleotide sequence ID" value="NZ_LOED01000001.1"/>
</dbReference>
<gene>
    <name evidence="1" type="ORF">AN618_00310</name>
</gene>
<dbReference type="PIRSF" id="PIRSF004729">
    <property type="entry name" value="MutL"/>
    <property type="match status" value="1"/>
</dbReference>
<comment type="caution">
    <text evidence="1">The sequence shown here is derived from an EMBL/GenBank/DDBJ whole genome shotgun (WGS) entry which is preliminary data.</text>
</comment>
<evidence type="ECO:0008006" key="3">
    <source>
        <dbReference type="Google" id="ProtNLM"/>
    </source>
</evidence>
<dbReference type="PATRIC" id="fig|520764.3.peg.34"/>
<evidence type="ECO:0000313" key="2">
    <source>
        <dbReference type="Proteomes" id="UP000070427"/>
    </source>
</evidence>
<evidence type="ECO:0000313" key="1">
    <source>
        <dbReference type="EMBL" id="KXG78693.1"/>
    </source>
</evidence>
<protein>
    <recommendedName>
        <fullName evidence="3">DNA mismatch repair protein MutL</fullName>
    </recommendedName>
</protein>
<sequence length="451" mass="48484">MVEVDVLVAEIGSTTTLVNAFCGIGTPCPRFMGQGVAPTTVLQGDVTVGLEKAIKDLEKKLGSPLKWQRMMASSSAAGGLKMTVHGLVHDMTAKAAREAALGAGAVLHMTTAGVLGDAELERIKKIRPNIILLAGGVDYGEKKTVIENAKKIAGLNLNTPIIYAGNVAARDEVASIFEGKNKVFFVENVYPRIDELNVEPARKVIQQVFEEHIVVAPGMEKIRTMVDGPIVPTPGAVMMAAVLLKEDIGDLMVIDVGGATTDVHSVTEGSEEINRILLSPEPVAKRTVEGDLGVYLNRYNVIEIVGFEEAKRIYGENLKEALKNQPPVPENPDEIKLAEFLAEIATVTAVNRHAGEIKHLYGPTGRYTVAQGKDLTQVKWIIGTGGAFTRLPGGKNILEKIKAKAGTKKLLPGEDAKVLIDWDYIMASVGVLSKECPSDAKELLKKSLRLK</sequence>
<keyword evidence="2" id="KW-1185">Reference proteome</keyword>
<name>A0A140LDR8_9FIRM</name>
<organism evidence="1 2">
    <name type="scientific">Fervidicola ferrireducens</name>
    <dbReference type="NCBI Taxonomy" id="520764"/>
    <lineage>
        <taxon>Bacteria</taxon>
        <taxon>Bacillati</taxon>
        <taxon>Bacillota</taxon>
        <taxon>Clostridia</taxon>
        <taxon>Thermosediminibacterales</taxon>
        <taxon>Thermosediminibacteraceae</taxon>
        <taxon>Fervidicola</taxon>
    </lineage>
</organism>
<dbReference type="Pfam" id="PF13941">
    <property type="entry name" value="MutL"/>
    <property type="match status" value="1"/>
</dbReference>
<proteinExistence type="predicted"/>
<reference evidence="1 2" key="1">
    <citation type="submission" date="2015-12" db="EMBL/GenBank/DDBJ databases">
        <title>Draft genome sequnece of Fervidicola ferrireducens strain Y170.</title>
        <authorList>
            <person name="Patel B.K."/>
        </authorList>
    </citation>
    <scope>NUCLEOTIDE SEQUENCE [LARGE SCALE GENOMIC DNA]</scope>
    <source>
        <strain evidence="1 2">Y170</strain>
    </source>
</reference>
<accession>A0A140LDR8</accession>
<dbReference type="Proteomes" id="UP000070427">
    <property type="component" value="Unassembled WGS sequence"/>
</dbReference>
<dbReference type="NCBIfam" id="TIGR01319">
    <property type="entry name" value="glmL_fam"/>
    <property type="match status" value="1"/>
</dbReference>
<dbReference type="AlphaFoldDB" id="A0A140LDR8"/>